<evidence type="ECO:0000313" key="2">
    <source>
        <dbReference type="Proteomes" id="UP000595426"/>
    </source>
</evidence>
<dbReference type="AlphaFoldDB" id="A0A7T7ZWQ3"/>
<organism evidence="1 2">
    <name type="scientific">Elizabethkingia bruuniana</name>
    <dbReference type="NCBI Taxonomy" id="1756149"/>
    <lineage>
        <taxon>Bacteria</taxon>
        <taxon>Pseudomonadati</taxon>
        <taxon>Bacteroidota</taxon>
        <taxon>Flavobacteriia</taxon>
        <taxon>Flavobacteriales</taxon>
        <taxon>Weeksellaceae</taxon>
        <taxon>Elizabethkingia</taxon>
    </lineage>
</organism>
<gene>
    <name evidence="1" type="ORF">I6H88_15815</name>
</gene>
<accession>A0A7T7ZWQ3</accession>
<name>A0A7T7ZWQ3_9FLAO</name>
<reference evidence="1 2" key="1">
    <citation type="submission" date="2020-12" db="EMBL/GenBank/DDBJ databases">
        <title>FDA dAtabase for Regulatory Grade micrObial Sequences (FDA-ARGOS): Supporting development and validation of Infectious Disease Dx tests.</title>
        <authorList>
            <person name="Kerrigan L."/>
            <person name="Long C."/>
            <person name="Tallon L."/>
            <person name="Sadzewicz L."/>
            <person name="Zhao X."/>
            <person name="Boylan J."/>
            <person name="Ott S."/>
            <person name="Bowen H."/>
            <person name="Vavikolanu K."/>
            <person name="Mehta A."/>
            <person name="Aluvathingal J."/>
            <person name="Nadendla S."/>
            <person name="Yan Y."/>
            <person name="Sichtig H."/>
        </authorList>
    </citation>
    <scope>NUCLEOTIDE SEQUENCE [LARGE SCALE GENOMIC DNA]</scope>
    <source>
        <strain evidence="1 2">FDAARGOS_1031</strain>
    </source>
</reference>
<dbReference type="EMBL" id="CP067018">
    <property type="protein sequence ID" value="QQN57896.1"/>
    <property type="molecule type" value="Genomic_DNA"/>
</dbReference>
<dbReference type="Proteomes" id="UP000595426">
    <property type="component" value="Chromosome"/>
</dbReference>
<dbReference type="OrthoDB" id="1110966at2"/>
<proteinExistence type="predicted"/>
<dbReference type="KEGG" id="egm:AYC65_05210"/>
<dbReference type="GeneID" id="93132291"/>
<evidence type="ECO:0000313" key="1">
    <source>
        <dbReference type="EMBL" id="QQN57896.1"/>
    </source>
</evidence>
<dbReference type="RefSeq" id="WP_034870315.1">
    <property type="nucleotide sequence ID" value="NZ_CAJJUP010000001.1"/>
</dbReference>
<protein>
    <submittedName>
        <fullName evidence="1">Uncharacterized protein</fullName>
    </submittedName>
</protein>
<keyword evidence="2" id="KW-1185">Reference proteome</keyword>
<sequence length="83" mass="9658">MEKNYFIMGALILLGVNLGCRQEMVASEQSTSSNIEITDDYVKNGWLYFANKESIQYYYNKVKNESEEVIAKHIDSKNIIYCF</sequence>